<feature type="domain" description="Rad21/Rec8-like protein C-terminal eukaryotic" evidence="3">
    <location>
        <begin position="406"/>
        <end position="447"/>
    </location>
</feature>
<dbReference type="InterPro" id="IPR036390">
    <property type="entry name" value="WH_DNA-bd_sf"/>
</dbReference>
<protein>
    <recommendedName>
        <fullName evidence="7">Rad21/Rec8-like protein N-terminal domain-containing protein</fullName>
    </recommendedName>
</protein>
<gene>
    <name evidence="5" type="ORF">O0I10_004497</name>
</gene>
<dbReference type="Pfam" id="PF04825">
    <property type="entry name" value="Rad21_Rec8_N"/>
    <property type="match status" value="1"/>
</dbReference>
<dbReference type="Pfam" id="PF04824">
    <property type="entry name" value="Rad21_Rec8"/>
    <property type="match status" value="1"/>
</dbReference>
<dbReference type="EMBL" id="JARTCD010000016">
    <property type="protein sequence ID" value="KAJ8659904.1"/>
    <property type="molecule type" value="Genomic_DNA"/>
</dbReference>
<keyword evidence="6" id="KW-1185">Reference proteome</keyword>
<feature type="compositionally biased region" description="Basic residues" evidence="2">
    <location>
        <begin position="211"/>
        <end position="223"/>
    </location>
</feature>
<dbReference type="InterPro" id="IPR023093">
    <property type="entry name" value="ScpA-like_C"/>
</dbReference>
<feature type="region of interest" description="Disordered" evidence="2">
    <location>
        <begin position="195"/>
        <end position="223"/>
    </location>
</feature>
<evidence type="ECO:0000256" key="1">
    <source>
        <dbReference type="ARBA" id="ARBA00009870"/>
    </source>
</evidence>
<evidence type="ECO:0000259" key="3">
    <source>
        <dbReference type="Pfam" id="PF04824"/>
    </source>
</evidence>
<name>A0AAD7V5T6_9FUNG</name>
<dbReference type="InterPro" id="IPR006909">
    <property type="entry name" value="Rad21/Rec8_C_eu"/>
</dbReference>
<sequence length="450" mass="49764">MLNLPRDPVCGYLLDKPLGLVVSGGLLLGIVKIMQQQSSLVYTEVMQLWSRLRFDLGGKVADPEIDMHVPRAKARNITLTELEDLQLDFDADWEPIDLTDHLLEDARISSQIEEQQQDGYQEEDQDQVLAMEVENREEQENAPMLSDVYDDMFFDDDFNYGFDPMQRNDINADVAIVPEDAVSETDTQGYSQIVPLSPTASDTSSQMQSIQHRRPRQRRRRSTRIATTDPVTILPATFYGRTADITTTRPMQTSRKRGTSSTSLLAPLVPVHGIPGSHIIWQRPTWRGLSTEAPREVEMARRGSRQGGMSVSSGQLFSSSGNISVNDWMDGIPVVPDATITSGLGAGAAASGSSGQNSSSGEHWTDIDDDLFLDDINVGSMHDDDPDALLSYARLFAQNQDRVALADLLVSSSTKSHVARSFYNVLVLATQQKVKPQQSTPYGAIHIILV</sequence>
<comment type="caution">
    <text evidence="5">The sequence shown here is derived from an EMBL/GenBank/DDBJ whole genome shotgun (WGS) entry which is preliminary data.</text>
</comment>
<evidence type="ECO:0000256" key="2">
    <source>
        <dbReference type="SAM" id="MobiDB-lite"/>
    </source>
</evidence>
<dbReference type="GeneID" id="83211910"/>
<evidence type="ECO:0000313" key="6">
    <source>
        <dbReference type="Proteomes" id="UP001234581"/>
    </source>
</evidence>
<dbReference type="AlphaFoldDB" id="A0AAD7V5T6"/>
<comment type="similarity">
    <text evidence="1">Belongs to the rad21 family.</text>
</comment>
<organism evidence="5 6">
    <name type="scientific">Lichtheimia ornata</name>
    <dbReference type="NCBI Taxonomy" id="688661"/>
    <lineage>
        <taxon>Eukaryota</taxon>
        <taxon>Fungi</taxon>
        <taxon>Fungi incertae sedis</taxon>
        <taxon>Mucoromycota</taxon>
        <taxon>Mucoromycotina</taxon>
        <taxon>Mucoromycetes</taxon>
        <taxon>Mucorales</taxon>
        <taxon>Lichtheimiaceae</taxon>
        <taxon>Lichtheimia</taxon>
    </lineage>
</organism>
<reference evidence="5 6" key="1">
    <citation type="submission" date="2023-03" db="EMBL/GenBank/DDBJ databases">
        <title>Genome sequence of Lichtheimia ornata CBS 291.66.</title>
        <authorList>
            <person name="Mohabir J.T."/>
            <person name="Shea T.P."/>
            <person name="Kurbessoian T."/>
            <person name="Berby B."/>
            <person name="Fontaine J."/>
            <person name="Livny J."/>
            <person name="Gnirke A."/>
            <person name="Stajich J.E."/>
            <person name="Cuomo C.A."/>
        </authorList>
    </citation>
    <scope>NUCLEOTIDE SEQUENCE [LARGE SCALE GENOMIC DNA]</scope>
    <source>
        <strain evidence="5">CBS 291.66</strain>
    </source>
</reference>
<accession>A0AAD7V5T6</accession>
<dbReference type="RefSeq" id="XP_058344817.1">
    <property type="nucleotide sequence ID" value="XM_058484556.1"/>
</dbReference>
<feature type="compositionally biased region" description="Polar residues" evidence="2">
    <location>
        <begin position="198"/>
        <end position="210"/>
    </location>
</feature>
<feature type="domain" description="Rad21/Rec8-like protein N-terminal" evidence="4">
    <location>
        <begin position="16"/>
        <end position="69"/>
    </location>
</feature>
<evidence type="ECO:0000259" key="4">
    <source>
        <dbReference type="Pfam" id="PF04825"/>
    </source>
</evidence>
<evidence type="ECO:0000313" key="5">
    <source>
        <dbReference type="EMBL" id="KAJ8659904.1"/>
    </source>
</evidence>
<evidence type="ECO:0008006" key="7">
    <source>
        <dbReference type="Google" id="ProtNLM"/>
    </source>
</evidence>
<proteinExistence type="inferred from homology"/>
<dbReference type="InterPro" id="IPR006910">
    <property type="entry name" value="Rad21_Rec8_N"/>
</dbReference>
<dbReference type="Proteomes" id="UP001234581">
    <property type="component" value="Unassembled WGS sequence"/>
</dbReference>
<dbReference type="SUPFAM" id="SSF46785">
    <property type="entry name" value="Winged helix' DNA-binding domain"/>
    <property type="match status" value="1"/>
</dbReference>
<dbReference type="Gene3D" id="1.10.10.580">
    <property type="entry name" value="Structural maintenance of chromosome 1. Chain E"/>
    <property type="match status" value="1"/>
</dbReference>